<protein>
    <submittedName>
        <fullName evidence="2">Uncharacterized protein</fullName>
    </submittedName>
</protein>
<evidence type="ECO:0000313" key="2">
    <source>
        <dbReference type="EMBL" id="KFH46767.1"/>
    </source>
</evidence>
<gene>
    <name evidence="2" type="ORF">ACRE_024180</name>
</gene>
<feature type="compositionally biased region" description="Basic and acidic residues" evidence="1">
    <location>
        <begin position="122"/>
        <end position="134"/>
    </location>
</feature>
<accession>A0A086TBN5</accession>
<dbReference type="Proteomes" id="UP000029964">
    <property type="component" value="Unassembled WGS sequence"/>
</dbReference>
<organism evidence="2 3">
    <name type="scientific">Hapsidospora chrysogenum (strain ATCC 11550 / CBS 779.69 / DSM 880 / IAM 14645 / JCM 23072 / IMI 49137)</name>
    <name type="common">Acremonium chrysogenum</name>
    <dbReference type="NCBI Taxonomy" id="857340"/>
    <lineage>
        <taxon>Eukaryota</taxon>
        <taxon>Fungi</taxon>
        <taxon>Dikarya</taxon>
        <taxon>Ascomycota</taxon>
        <taxon>Pezizomycotina</taxon>
        <taxon>Sordariomycetes</taxon>
        <taxon>Hypocreomycetidae</taxon>
        <taxon>Hypocreales</taxon>
        <taxon>Bionectriaceae</taxon>
        <taxon>Hapsidospora</taxon>
    </lineage>
</organism>
<evidence type="ECO:0000256" key="1">
    <source>
        <dbReference type="SAM" id="MobiDB-lite"/>
    </source>
</evidence>
<dbReference type="EMBL" id="JPKY01000016">
    <property type="protein sequence ID" value="KFH46767.1"/>
    <property type="molecule type" value="Genomic_DNA"/>
</dbReference>
<name>A0A086TBN5_HAPC1</name>
<feature type="compositionally biased region" description="Acidic residues" evidence="1">
    <location>
        <begin position="109"/>
        <end position="120"/>
    </location>
</feature>
<feature type="region of interest" description="Disordered" evidence="1">
    <location>
        <begin position="1"/>
        <end position="134"/>
    </location>
</feature>
<comment type="caution">
    <text evidence="2">The sequence shown here is derived from an EMBL/GenBank/DDBJ whole genome shotgun (WGS) entry which is preliminary data.</text>
</comment>
<sequence>MTLRTLRKTLSRSHRGSSSRNKLQKKSPEAEADTPRSTVPDSSKGFFQQPGEHQHPAIRPLDSRPSPRPSSFEPPLENLAALSVRDDSEVDDQLERHAFGAETAGGEAPGDESVGEESSGEEIPREQDHREEASVDHPGQFVAGISESTQSPRPPSAQSQDADWDYTLHTRPPVIQQEVRPHVHTIYQPRRTRSIHYHEHRYIYQPIIDTGQHHLPEQHWVQDETTGRVFPITNNGQEQSVVGGLPSEKAFEPAVMGDEEWPLKPEAKPGQ</sequence>
<feature type="compositionally biased region" description="Basic and acidic residues" evidence="1">
    <location>
        <begin position="261"/>
        <end position="271"/>
    </location>
</feature>
<proteinExistence type="predicted"/>
<dbReference type="AlphaFoldDB" id="A0A086TBN5"/>
<reference evidence="3" key="1">
    <citation type="journal article" date="2014" name="Genome Announc.">
        <title>Genome sequence and annotation of Acremonium chrysogenum, producer of the beta-lactam antibiotic cephalosporin C.</title>
        <authorList>
            <person name="Terfehr D."/>
            <person name="Dahlmann T.A."/>
            <person name="Specht T."/>
            <person name="Zadra I."/>
            <person name="Kuernsteiner H."/>
            <person name="Kueck U."/>
        </authorList>
    </citation>
    <scope>NUCLEOTIDE SEQUENCE [LARGE SCALE GENOMIC DNA]</scope>
    <source>
        <strain evidence="3">ATCC 11550 / CBS 779.69 / DSM 880 / IAM 14645 / JCM 23072 / IMI 49137</strain>
    </source>
</reference>
<feature type="region of interest" description="Disordered" evidence="1">
    <location>
        <begin position="252"/>
        <end position="271"/>
    </location>
</feature>
<feature type="compositionally biased region" description="Low complexity" evidence="1">
    <location>
        <begin position="59"/>
        <end position="75"/>
    </location>
</feature>
<keyword evidence="3" id="KW-1185">Reference proteome</keyword>
<evidence type="ECO:0000313" key="3">
    <source>
        <dbReference type="Proteomes" id="UP000029964"/>
    </source>
</evidence>
<dbReference type="HOGENOM" id="CLU_1026600_0_0_1"/>
<feature type="compositionally biased region" description="Basic residues" evidence="1">
    <location>
        <begin position="1"/>
        <end position="25"/>
    </location>
</feature>
<dbReference type="OrthoDB" id="5106716at2759"/>